<feature type="domain" description="Glycoside hydrolase 35 catalytic" evidence="3">
    <location>
        <begin position="26"/>
        <end position="323"/>
    </location>
</feature>
<evidence type="ECO:0000259" key="3">
    <source>
        <dbReference type="Pfam" id="PF01301"/>
    </source>
</evidence>
<dbReference type="Proteomes" id="UP001589776">
    <property type="component" value="Unassembled WGS sequence"/>
</dbReference>
<keyword evidence="4" id="KW-0378">Hydrolase</keyword>
<sequence length="928" mass="101279">MARGGTTMQSGTAAESVLLTAESVKLNGDAKLILCASLFYFRIPRALWKDRLLKVKQFGYNCIDVYFPWNDHERQEGVWDFQGEKDAQHFLRLAAECGLLVVARPGPYICSEWDGGALPAYLLTKENLRLRDNNPEFLQHVGRWYERIMPILREAQWGRGGTVIAVQLDNELDFYGCEDPHGYISALRDMALRHGISVPLIACAGQGGIYEASGLADHVVPTCNFYPNDRDPCFEEKVLVYRSLLAERGLPLLVTETNRSHFLLRRLLGCGAKLLGPYLQVSGTNFGFTNATNNWGKPLALLTSDYDFGGMISSSGEPRPEAYEGRLLSRVIDCYGKAIAEALPIGGEPERHGLKLKGGGELLFFPNVSEDDRTFRFELGGDPAESMDITARSGSCPIVPVGVPLEQWGLPGAVLSAGAELFYRTQLAKRTVIAFHTDTSGRIRIDAEHPIQVEAFSMRLLERSGTHIVFSFTAEQPGSALIRIGDRRAKLIGMSREQALLVESYEEGAGFILTASQTAPLKEVEFDIQWTLSETAAFGLPSGLSKELGDHASHLERNGVYRGYAWYEASAGLPQPDNCVGVLVQNAADIISVYADGAYAGTVVPGGGHGYVPLQRPPAGSDRVSLLARTEIWGHSNFDDPRLPALRLHSLKGLTGMVAVTAVKDITQNWSYEPWESSSAQGAGLGRDRACSRPLVSFGGWLSGRSVHAACYRKQVVLSPDCDSWFVHLPGFASLAELYVDGQLVGEVNPLDPYVDITSLARPGTAAELMVILTTAYGSPAGSVKLYEGVAAKQWRLTACEEEGLLQWAEASRTTAKPVNGIVRCAPGQVNWLYGTFGDRRAGGGWRVHCSGSNVKLTVFLGEVLIGRLWLGSEPNRPAMRGGDPDSFYIPGPWLKANTELAIMIEAVTAGEEGVLDTFRFVPVEDEL</sequence>
<gene>
    <name evidence="4" type="ORF">ACFFK0_06775</name>
</gene>
<organism evidence="4 5">
    <name type="scientific">Paenibacillus chartarius</name>
    <dbReference type="NCBI Taxonomy" id="747481"/>
    <lineage>
        <taxon>Bacteria</taxon>
        <taxon>Bacillati</taxon>
        <taxon>Bacillota</taxon>
        <taxon>Bacilli</taxon>
        <taxon>Bacillales</taxon>
        <taxon>Paenibacillaceae</taxon>
        <taxon>Paenibacillus</taxon>
    </lineage>
</organism>
<evidence type="ECO:0000313" key="5">
    <source>
        <dbReference type="Proteomes" id="UP001589776"/>
    </source>
</evidence>
<reference evidence="4 5" key="1">
    <citation type="submission" date="2024-09" db="EMBL/GenBank/DDBJ databases">
        <authorList>
            <person name="Sun Q."/>
            <person name="Mori K."/>
        </authorList>
    </citation>
    <scope>NUCLEOTIDE SEQUENCE [LARGE SCALE GENOMIC DNA]</scope>
    <source>
        <strain evidence="4 5">CCM 7759</strain>
    </source>
</reference>
<proteinExistence type="inferred from homology"/>
<dbReference type="GO" id="GO:0004565">
    <property type="term" value="F:beta-galactosidase activity"/>
    <property type="evidence" value="ECO:0007669"/>
    <property type="project" value="UniProtKB-EC"/>
</dbReference>
<dbReference type="Gene3D" id="2.60.120.260">
    <property type="entry name" value="Galactose-binding domain-like"/>
    <property type="match status" value="1"/>
</dbReference>
<evidence type="ECO:0000313" key="4">
    <source>
        <dbReference type="EMBL" id="MFC0212162.1"/>
    </source>
</evidence>
<dbReference type="PANTHER" id="PTHR23421">
    <property type="entry name" value="BETA-GALACTOSIDASE RELATED"/>
    <property type="match status" value="1"/>
</dbReference>
<dbReference type="Gene3D" id="3.20.20.80">
    <property type="entry name" value="Glycosidases"/>
    <property type="match status" value="1"/>
</dbReference>
<dbReference type="PRINTS" id="PR00742">
    <property type="entry name" value="GLHYDRLASE35"/>
</dbReference>
<dbReference type="SUPFAM" id="SSF51445">
    <property type="entry name" value="(Trans)glycosidases"/>
    <property type="match status" value="1"/>
</dbReference>
<dbReference type="InterPro" id="IPR008979">
    <property type="entry name" value="Galactose-bd-like_sf"/>
</dbReference>
<comment type="caution">
    <text evidence="4">The sequence shown here is derived from an EMBL/GenBank/DDBJ whole genome shotgun (WGS) entry which is preliminary data.</text>
</comment>
<dbReference type="EMBL" id="JBHLWN010000027">
    <property type="protein sequence ID" value="MFC0212162.1"/>
    <property type="molecule type" value="Genomic_DNA"/>
</dbReference>
<dbReference type="EC" id="3.2.1.23" evidence="4"/>
<dbReference type="InterPro" id="IPR031330">
    <property type="entry name" value="Gly_Hdrlase_35_cat"/>
</dbReference>
<dbReference type="InterPro" id="IPR001944">
    <property type="entry name" value="Glycoside_Hdrlase_35"/>
</dbReference>
<evidence type="ECO:0000256" key="2">
    <source>
        <dbReference type="RuleBase" id="RU003679"/>
    </source>
</evidence>
<name>A0ABV6DHT6_9BACL</name>
<dbReference type="Pfam" id="PF01301">
    <property type="entry name" value="Glyco_hydro_35"/>
    <property type="match status" value="1"/>
</dbReference>
<comment type="similarity">
    <text evidence="1 2">Belongs to the glycosyl hydrolase 35 family.</text>
</comment>
<keyword evidence="4" id="KW-0326">Glycosidase</keyword>
<dbReference type="RefSeq" id="WP_377469265.1">
    <property type="nucleotide sequence ID" value="NZ_JBHLWN010000027.1"/>
</dbReference>
<protein>
    <submittedName>
        <fullName evidence="4">Beta-galactosidase</fullName>
        <ecNumber evidence="4">3.2.1.23</ecNumber>
    </submittedName>
</protein>
<keyword evidence="5" id="KW-1185">Reference proteome</keyword>
<accession>A0ABV6DHT6</accession>
<dbReference type="SUPFAM" id="SSF49785">
    <property type="entry name" value="Galactose-binding domain-like"/>
    <property type="match status" value="1"/>
</dbReference>
<dbReference type="InterPro" id="IPR017853">
    <property type="entry name" value="GH"/>
</dbReference>
<evidence type="ECO:0000256" key="1">
    <source>
        <dbReference type="ARBA" id="ARBA00009809"/>
    </source>
</evidence>